<dbReference type="KEGG" id="wcp:H9Q76_01460"/>
<proteinExistence type="predicted"/>
<dbReference type="InterPro" id="IPR001851">
    <property type="entry name" value="ABC_transp_permease"/>
</dbReference>
<dbReference type="GO" id="GO:0022857">
    <property type="term" value="F:transmembrane transporter activity"/>
    <property type="evidence" value="ECO:0007669"/>
    <property type="project" value="InterPro"/>
</dbReference>
<keyword evidence="4 6" id="KW-1133">Transmembrane helix</keyword>
<name>A0A7G9FN77_9FIRM</name>
<dbReference type="Pfam" id="PF02653">
    <property type="entry name" value="BPD_transp_2"/>
    <property type="match status" value="1"/>
</dbReference>
<evidence type="ECO:0000313" key="7">
    <source>
        <dbReference type="EMBL" id="QNM00009.1"/>
    </source>
</evidence>
<evidence type="ECO:0000256" key="1">
    <source>
        <dbReference type="ARBA" id="ARBA00004651"/>
    </source>
</evidence>
<accession>A0A7G9FN77</accession>
<feature type="transmembrane region" description="Helical" evidence="6">
    <location>
        <begin position="36"/>
        <end position="53"/>
    </location>
</feature>
<evidence type="ECO:0000256" key="5">
    <source>
        <dbReference type="ARBA" id="ARBA00023136"/>
    </source>
</evidence>
<dbReference type="AlphaFoldDB" id="A0A7G9FN77"/>
<feature type="transmembrane region" description="Helical" evidence="6">
    <location>
        <begin position="232"/>
        <end position="249"/>
    </location>
</feature>
<feature type="transmembrane region" description="Helical" evidence="6">
    <location>
        <begin position="197"/>
        <end position="220"/>
    </location>
</feature>
<gene>
    <name evidence="7" type="ORF">H9Q76_01460</name>
</gene>
<dbReference type="GO" id="GO:0005886">
    <property type="term" value="C:plasma membrane"/>
    <property type="evidence" value="ECO:0007669"/>
    <property type="project" value="UniProtKB-SubCell"/>
</dbReference>
<evidence type="ECO:0000256" key="4">
    <source>
        <dbReference type="ARBA" id="ARBA00022989"/>
    </source>
</evidence>
<keyword evidence="2" id="KW-1003">Cell membrane</keyword>
<sequence length="302" mass="33377">MKTVRSFYDKYHMEIGNIVLILVLAIVLFPRLSADYVLHQFVIIVLLTMGLSLEMLSGVLDFAFMAEIAMTTCLGGLCLRAGFPVWVSLTVMILAQMLFGMAKGLLIGKIRVNPILLTFILQQIYQGIAAVFGDAIQAPIPRDYYGSYMFWMIFSGIAVVIYVFLQLLLTHTYYGKYVRMLGENETSVKNSGIRFDICRMIICGISGIVFAQVALIFLFITNGGSAGIGRRYLYPVIAAACLGGINFLKGKGNLRGTVLGSLSMVLLLNLSAGLSLYSYFSYIWEIAILVIAVVIFARESKN</sequence>
<organism evidence="7 8">
    <name type="scientific">Wujia chipingensis</name>
    <dbReference type="NCBI Taxonomy" id="2763670"/>
    <lineage>
        <taxon>Bacteria</taxon>
        <taxon>Bacillati</taxon>
        <taxon>Bacillota</taxon>
        <taxon>Clostridia</taxon>
        <taxon>Lachnospirales</taxon>
        <taxon>Lachnospiraceae</taxon>
        <taxon>Wujia</taxon>
    </lineage>
</organism>
<reference evidence="7 8" key="1">
    <citation type="submission" date="2020-08" db="EMBL/GenBank/DDBJ databases">
        <authorList>
            <person name="Liu C."/>
            <person name="Sun Q."/>
        </authorList>
    </citation>
    <scope>NUCLEOTIDE SEQUENCE [LARGE SCALE GENOMIC DNA]</scope>
    <source>
        <strain evidence="7 8">NSJ-4</strain>
    </source>
</reference>
<keyword evidence="3 6" id="KW-0812">Transmembrane</keyword>
<feature type="transmembrane region" description="Helical" evidence="6">
    <location>
        <begin position="279"/>
        <end position="297"/>
    </location>
</feature>
<comment type="subcellular location">
    <subcellularLocation>
        <location evidence="1">Cell membrane</location>
        <topology evidence="1">Multi-pass membrane protein</topology>
    </subcellularLocation>
</comment>
<dbReference type="EMBL" id="CP060632">
    <property type="protein sequence ID" value="QNM00009.1"/>
    <property type="molecule type" value="Genomic_DNA"/>
</dbReference>
<evidence type="ECO:0000256" key="6">
    <source>
        <dbReference type="SAM" id="Phobius"/>
    </source>
</evidence>
<feature type="transmembrane region" description="Helical" evidence="6">
    <location>
        <begin position="114"/>
        <end position="136"/>
    </location>
</feature>
<keyword evidence="8" id="KW-1185">Reference proteome</keyword>
<dbReference type="PANTHER" id="PTHR32196">
    <property type="entry name" value="ABC TRANSPORTER PERMEASE PROTEIN YPHD-RELATED-RELATED"/>
    <property type="match status" value="1"/>
</dbReference>
<feature type="transmembrane region" description="Helical" evidence="6">
    <location>
        <begin position="83"/>
        <end position="102"/>
    </location>
</feature>
<protein>
    <submittedName>
        <fullName evidence="7">ABC transporter permease</fullName>
    </submittedName>
</protein>
<feature type="transmembrane region" description="Helical" evidence="6">
    <location>
        <begin position="148"/>
        <end position="169"/>
    </location>
</feature>
<evidence type="ECO:0000256" key="2">
    <source>
        <dbReference type="ARBA" id="ARBA00022475"/>
    </source>
</evidence>
<keyword evidence="5 6" id="KW-0472">Membrane</keyword>
<dbReference type="Proteomes" id="UP000515819">
    <property type="component" value="Chromosome"/>
</dbReference>
<feature type="transmembrane region" description="Helical" evidence="6">
    <location>
        <begin position="12"/>
        <end position="30"/>
    </location>
</feature>
<evidence type="ECO:0000313" key="8">
    <source>
        <dbReference type="Proteomes" id="UP000515819"/>
    </source>
</evidence>
<evidence type="ECO:0000256" key="3">
    <source>
        <dbReference type="ARBA" id="ARBA00022692"/>
    </source>
</evidence>
<dbReference type="CDD" id="cd06579">
    <property type="entry name" value="TM_PBP1_transp_AraH_like"/>
    <property type="match status" value="1"/>
</dbReference>